<dbReference type="GO" id="GO:0006915">
    <property type="term" value="P:apoptotic process"/>
    <property type="evidence" value="ECO:0007669"/>
    <property type="project" value="UniProtKB-KW"/>
</dbReference>
<feature type="region of interest" description="Disordered" evidence="3">
    <location>
        <begin position="440"/>
        <end position="513"/>
    </location>
</feature>
<evidence type="ECO:0000313" key="5">
    <source>
        <dbReference type="Proteomes" id="UP001152799"/>
    </source>
</evidence>
<organism evidence="4 5">
    <name type="scientific">Ceutorhynchus assimilis</name>
    <name type="common">cabbage seed weevil</name>
    <dbReference type="NCBI Taxonomy" id="467358"/>
    <lineage>
        <taxon>Eukaryota</taxon>
        <taxon>Metazoa</taxon>
        <taxon>Ecdysozoa</taxon>
        <taxon>Arthropoda</taxon>
        <taxon>Hexapoda</taxon>
        <taxon>Insecta</taxon>
        <taxon>Pterygota</taxon>
        <taxon>Neoptera</taxon>
        <taxon>Endopterygota</taxon>
        <taxon>Coleoptera</taxon>
        <taxon>Polyphaga</taxon>
        <taxon>Cucujiformia</taxon>
        <taxon>Curculionidae</taxon>
        <taxon>Ceutorhynchinae</taxon>
        <taxon>Ceutorhynchus</taxon>
    </lineage>
</organism>
<dbReference type="InterPro" id="IPR011989">
    <property type="entry name" value="ARM-like"/>
</dbReference>
<accession>A0A9N9QHQ8</accession>
<dbReference type="SUPFAM" id="SSF48371">
    <property type="entry name" value="ARM repeat"/>
    <property type="match status" value="1"/>
</dbReference>
<dbReference type="Proteomes" id="UP001152799">
    <property type="component" value="Chromosome 2"/>
</dbReference>
<dbReference type="GO" id="GO:0043066">
    <property type="term" value="P:negative regulation of apoptotic process"/>
    <property type="evidence" value="ECO:0007669"/>
    <property type="project" value="TreeGrafter"/>
</dbReference>
<dbReference type="OrthoDB" id="19224at2759"/>
<dbReference type="InterPro" id="IPR016024">
    <property type="entry name" value="ARM-type_fold"/>
</dbReference>
<dbReference type="PANTHER" id="PTHR12758:SF19">
    <property type="entry name" value="APOPTOSIS INHIBITOR 5"/>
    <property type="match status" value="1"/>
</dbReference>
<dbReference type="Pfam" id="PF05918">
    <property type="entry name" value="API5"/>
    <property type="match status" value="1"/>
</dbReference>
<comment type="similarity">
    <text evidence="1">Belongs to the API5 family.</text>
</comment>
<protein>
    <recommendedName>
        <fullName evidence="6">Apoptosis inhibitor 5</fullName>
    </recommendedName>
</protein>
<dbReference type="InterPro" id="IPR008383">
    <property type="entry name" value="API5"/>
</dbReference>
<dbReference type="AlphaFoldDB" id="A0A9N9QHQ8"/>
<dbReference type="Gene3D" id="1.25.10.10">
    <property type="entry name" value="Leucine-rich Repeat Variant"/>
    <property type="match status" value="1"/>
</dbReference>
<dbReference type="GO" id="GO:0003723">
    <property type="term" value="F:RNA binding"/>
    <property type="evidence" value="ECO:0007669"/>
    <property type="project" value="TreeGrafter"/>
</dbReference>
<evidence type="ECO:0000256" key="2">
    <source>
        <dbReference type="ARBA" id="ARBA00022703"/>
    </source>
</evidence>
<dbReference type="PANTHER" id="PTHR12758">
    <property type="entry name" value="APOPTOSIS INHIBITOR 5-RELATED"/>
    <property type="match status" value="1"/>
</dbReference>
<evidence type="ECO:0000256" key="3">
    <source>
        <dbReference type="SAM" id="MobiDB-lite"/>
    </source>
</evidence>
<feature type="compositionally biased region" description="Polar residues" evidence="3">
    <location>
        <begin position="444"/>
        <end position="467"/>
    </location>
</feature>
<dbReference type="EMBL" id="OU892278">
    <property type="protein sequence ID" value="CAG9765570.1"/>
    <property type="molecule type" value="Genomic_DNA"/>
</dbReference>
<keyword evidence="2" id="KW-0053">Apoptosis</keyword>
<reference evidence="4" key="1">
    <citation type="submission" date="2022-01" db="EMBL/GenBank/DDBJ databases">
        <authorList>
            <person name="King R."/>
        </authorList>
    </citation>
    <scope>NUCLEOTIDE SEQUENCE</scope>
</reference>
<keyword evidence="5" id="KW-1185">Reference proteome</keyword>
<name>A0A9N9QHQ8_9CUCU</name>
<evidence type="ECO:0000256" key="1">
    <source>
        <dbReference type="ARBA" id="ARBA00009515"/>
    </source>
</evidence>
<evidence type="ECO:0000313" key="4">
    <source>
        <dbReference type="EMBL" id="CAG9765570.1"/>
    </source>
</evidence>
<evidence type="ECO:0008006" key="6">
    <source>
        <dbReference type="Google" id="ProtNLM"/>
    </source>
</evidence>
<dbReference type="GO" id="GO:0005634">
    <property type="term" value="C:nucleus"/>
    <property type="evidence" value="ECO:0007669"/>
    <property type="project" value="TreeGrafter"/>
</dbReference>
<proteinExistence type="inferred from homology"/>
<gene>
    <name evidence="4" type="ORF">CEUTPL_LOCUS6175</name>
</gene>
<sequence length="513" mass="58292">MATPFQKMYEKYDILSEAREHISEKSSEYQDCIQGTKGGPKEKKLAAQIIAKFFKHFPHLHDQALNSILDLCEDCDSEIRICAIKVLPTLCKENKELVINIASILAQLLQLDVPDYNVACNSLVQVFKIDPLNAIKGIFNNLHAMDEESLREKIVEFLYTKLIKLLESNETQEINDILLKEAKKMIQDCSSEEFMILITYLLGTKWAKLEGQQEIINLIAEKIEINDILSLNDIDRLILCVDLVIPLFNFNNDSSKFVTYYCQEVLPKLDEIVTLQNGEQLQIKLLRQLALMSSHCNHITQETLNSLFQCLKQFIPLPPEDVDLSKSPDLKFCHVECLLYSFHKLGKSLPEFLLNDQEKLTEFRARLQYFSRGVSGCKRGLKIATNEKLSQAVLDKVNLTPQVLDNLLVIIKDLFHQTPLYKANVKLSFTMIESTTAKIEKKSTSSSAKRPSHTPITFDSANGNSKQPRGEDRKLYQPPSGKFSSGFGGRSRAGGSWSRGGQRPKGRNTSWRN</sequence>